<dbReference type="NCBIfam" id="TIGR01085">
    <property type="entry name" value="murE"/>
    <property type="match status" value="1"/>
</dbReference>
<dbReference type="Pfam" id="PF01225">
    <property type="entry name" value="Mur_ligase"/>
    <property type="match status" value="1"/>
</dbReference>
<evidence type="ECO:0000256" key="8">
    <source>
        <dbReference type="ARBA" id="ARBA00022960"/>
    </source>
</evidence>
<evidence type="ECO:0000256" key="5">
    <source>
        <dbReference type="ARBA" id="ARBA00022618"/>
    </source>
</evidence>
<dbReference type="PANTHER" id="PTHR23135:SF4">
    <property type="entry name" value="UDP-N-ACETYLMURAMOYL-L-ALANYL-D-GLUTAMATE--2,6-DIAMINOPIMELATE LIGASE MURE HOMOLOG, CHLOROPLASTIC"/>
    <property type="match status" value="1"/>
</dbReference>
<keyword evidence="7" id="KW-0067">ATP-binding</keyword>
<keyword evidence="3" id="KW-0963">Cytoplasm</keyword>
<evidence type="ECO:0000259" key="15">
    <source>
        <dbReference type="Pfam" id="PF08245"/>
    </source>
</evidence>
<dbReference type="SUPFAM" id="SSF63418">
    <property type="entry name" value="MurE/MurF N-terminal domain"/>
    <property type="match status" value="1"/>
</dbReference>
<dbReference type="InterPro" id="IPR035911">
    <property type="entry name" value="MurE/MurF_N"/>
</dbReference>
<dbReference type="Gene3D" id="3.40.1390.10">
    <property type="entry name" value="MurE/MurF, N-terminal domain"/>
    <property type="match status" value="1"/>
</dbReference>
<evidence type="ECO:0000256" key="11">
    <source>
        <dbReference type="ARBA" id="ARBA00023316"/>
    </source>
</evidence>
<feature type="domain" description="Mur ligase C-terminal" evidence="14">
    <location>
        <begin position="324"/>
        <end position="452"/>
    </location>
</feature>
<dbReference type="Gene3D" id="3.40.1190.10">
    <property type="entry name" value="Mur-like, catalytic domain"/>
    <property type="match status" value="1"/>
</dbReference>
<evidence type="ECO:0000256" key="1">
    <source>
        <dbReference type="ARBA" id="ARBA00004752"/>
    </source>
</evidence>
<evidence type="ECO:0000259" key="14">
    <source>
        <dbReference type="Pfam" id="PF02875"/>
    </source>
</evidence>
<sequence length="488" mass="55092">MNVRTLLKSLTIQSSNCRLDDIDITHIACDSRKVDKGSLFIAIRGHEADGHTYIKEAVENGASLVIGEHEADDYFDMPYIQVGDSRRALAVISKNYYMKDKPYPIMIGITGTNGKTTTSFMIRHILEQSGYSCALFGTVSYMINKKDHPSTHSTPDPMTLHKFLADSEDDVAILEVSSHGIKQGRIHGVPFDHLVFTNLGHDHLDYHSSMEDYFETKASLFDQLTEDGTAVIYTGQDWGKTLAQRLKQRNHHVWTVDSNETDDAIFDFEQQLLHTKDRKVPINLQLPGIHNFHNASFAAVTSNRVGVEWENISRSLSQRIHVPGRFERYSHPNGATIVVDYAHTSDAIENILATAKREGAGNIIHVFGFRGKRDKSKQKEMLHASKAHATEYVLTRDDLNGIDPSEMDAELEDLHFTDGSIKGTVLPDRTKAIKYAWDKAKADDWIIITGKGHEEYKDAYHYPVNSDIESVEWFNRQSECCDPILKQG</sequence>
<dbReference type="EMBL" id="JBHTKL010000005">
    <property type="protein sequence ID" value="MFD1020448.1"/>
    <property type="molecule type" value="Genomic_DNA"/>
</dbReference>
<comment type="subcellular location">
    <subcellularLocation>
        <location evidence="12">Cytoplasm</location>
    </subcellularLocation>
</comment>
<feature type="domain" description="Mur ligase N-terminal catalytic" evidence="13">
    <location>
        <begin position="24"/>
        <end position="97"/>
    </location>
</feature>
<evidence type="ECO:0000256" key="7">
    <source>
        <dbReference type="ARBA" id="ARBA00022840"/>
    </source>
</evidence>
<evidence type="ECO:0000256" key="9">
    <source>
        <dbReference type="ARBA" id="ARBA00022984"/>
    </source>
</evidence>
<keyword evidence="9 12" id="KW-0573">Peptidoglycan synthesis</keyword>
<dbReference type="GO" id="GO:0008765">
    <property type="term" value="F:UDP-N-acetylmuramoylalanyl-D-glutamate-2,6-diaminopimelate ligase activity"/>
    <property type="evidence" value="ECO:0007669"/>
    <property type="project" value="UniProtKB-EC"/>
</dbReference>
<dbReference type="InterPro" id="IPR000713">
    <property type="entry name" value="Mur_ligase_N"/>
</dbReference>
<evidence type="ECO:0000256" key="10">
    <source>
        <dbReference type="ARBA" id="ARBA00023306"/>
    </source>
</evidence>
<keyword evidence="5 12" id="KW-0132">Cell division</keyword>
<dbReference type="InterPro" id="IPR013221">
    <property type="entry name" value="Mur_ligase_cen"/>
</dbReference>
<evidence type="ECO:0000256" key="12">
    <source>
        <dbReference type="RuleBase" id="RU004135"/>
    </source>
</evidence>
<evidence type="ECO:0000256" key="6">
    <source>
        <dbReference type="ARBA" id="ARBA00022741"/>
    </source>
</evidence>
<feature type="domain" description="Mur ligase central" evidence="15">
    <location>
        <begin position="109"/>
        <end position="300"/>
    </location>
</feature>
<dbReference type="PROSITE" id="PS01011">
    <property type="entry name" value="FOLYLPOLYGLU_SYNT_1"/>
    <property type="match status" value="1"/>
</dbReference>
<dbReference type="InterPro" id="IPR005761">
    <property type="entry name" value="UDP-N-AcMur-Glu-dNH2Pim_ligase"/>
</dbReference>
<evidence type="ECO:0000313" key="16">
    <source>
        <dbReference type="EMBL" id="MFD1020448.1"/>
    </source>
</evidence>
<dbReference type="SUPFAM" id="SSF53623">
    <property type="entry name" value="MurD-like peptide ligases, catalytic domain"/>
    <property type="match status" value="1"/>
</dbReference>
<keyword evidence="17" id="KW-1185">Reference proteome</keyword>
<dbReference type="Proteomes" id="UP001596990">
    <property type="component" value="Unassembled WGS sequence"/>
</dbReference>
<accession>A0ABW3L5P0</accession>
<comment type="pathway">
    <text evidence="1 12">Cell wall biogenesis; peptidoglycan biosynthesis.</text>
</comment>
<dbReference type="NCBIfam" id="NF001126">
    <property type="entry name" value="PRK00139.1-4"/>
    <property type="match status" value="1"/>
</dbReference>
<evidence type="ECO:0000313" key="17">
    <source>
        <dbReference type="Proteomes" id="UP001596990"/>
    </source>
</evidence>
<organism evidence="16 17">
    <name type="scientific">Thalassobacillus hwangdonensis</name>
    <dbReference type="NCBI Taxonomy" id="546108"/>
    <lineage>
        <taxon>Bacteria</taxon>
        <taxon>Bacillati</taxon>
        <taxon>Bacillota</taxon>
        <taxon>Bacilli</taxon>
        <taxon>Bacillales</taxon>
        <taxon>Bacillaceae</taxon>
        <taxon>Thalassobacillus</taxon>
    </lineage>
</organism>
<dbReference type="InterPro" id="IPR018109">
    <property type="entry name" value="Folylpolyglutamate_synth_CS"/>
</dbReference>
<reference evidence="17" key="1">
    <citation type="journal article" date="2019" name="Int. J. Syst. Evol. Microbiol.">
        <title>The Global Catalogue of Microorganisms (GCM) 10K type strain sequencing project: providing services to taxonomists for standard genome sequencing and annotation.</title>
        <authorList>
            <consortium name="The Broad Institute Genomics Platform"/>
            <consortium name="The Broad Institute Genome Sequencing Center for Infectious Disease"/>
            <person name="Wu L."/>
            <person name="Ma J."/>
        </authorList>
    </citation>
    <scope>NUCLEOTIDE SEQUENCE [LARGE SCALE GENOMIC DNA]</scope>
    <source>
        <strain evidence="17">CCUG 56607</strain>
    </source>
</reference>
<keyword evidence="8 12" id="KW-0133">Cell shape</keyword>
<gene>
    <name evidence="16" type="ORF">ACFQ2J_14770</name>
</gene>
<dbReference type="SUPFAM" id="SSF53244">
    <property type="entry name" value="MurD-like peptide ligases, peptide-binding domain"/>
    <property type="match status" value="1"/>
</dbReference>
<name>A0ABW3L5P0_9BACI</name>
<dbReference type="EC" id="6.3.2.13" evidence="16"/>
<dbReference type="Gene3D" id="3.90.190.20">
    <property type="entry name" value="Mur ligase, C-terminal domain"/>
    <property type="match status" value="1"/>
</dbReference>
<proteinExistence type="inferred from homology"/>
<dbReference type="InterPro" id="IPR036565">
    <property type="entry name" value="Mur-like_cat_sf"/>
</dbReference>
<evidence type="ECO:0000259" key="13">
    <source>
        <dbReference type="Pfam" id="PF01225"/>
    </source>
</evidence>
<dbReference type="PANTHER" id="PTHR23135">
    <property type="entry name" value="MUR LIGASE FAMILY MEMBER"/>
    <property type="match status" value="1"/>
</dbReference>
<dbReference type="InterPro" id="IPR036615">
    <property type="entry name" value="Mur_ligase_C_dom_sf"/>
</dbReference>
<keyword evidence="6" id="KW-0547">Nucleotide-binding</keyword>
<evidence type="ECO:0000256" key="4">
    <source>
        <dbReference type="ARBA" id="ARBA00022598"/>
    </source>
</evidence>
<dbReference type="InterPro" id="IPR004101">
    <property type="entry name" value="Mur_ligase_C"/>
</dbReference>
<comment type="similarity">
    <text evidence="2">Belongs to the MurCDEF family. MurE subfamily.</text>
</comment>
<keyword evidence="4 16" id="KW-0436">Ligase</keyword>
<comment type="caution">
    <text evidence="16">The sequence shown here is derived from an EMBL/GenBank/DDBJ whole genome shotgun (WGS) entry which is preliminary data.</text>
</comment>
<dbReference type="RefSeq" id="WP_386062087.1">
    <property type="nucleotide sequence ID" value="NZ_JBHTKL010000005.1"/>
</dbReference>
<dbReference type="Pfam" id="PF02875">
    <property type="entry name" value="Mur_ligase_C"/>
    <property type="match status" value="1"/>
</dbReference>
<keyword evidence="11 12" id="KW-0961">Cell wall biogenesis/degradation</keyword>
<keyword evidence="10 12" id="KW-0131">Cell cycle</keyword>
<evidence type="ECO:0000256" key="3">
    <source>
        <dbReference type="ARBA" id="ARBA00022490"/>
    </source>
</evidence>
<protein>
    <submittedName>
        <fullName evidence="16">UDP-N-acetylmuramoyl-L-alanyl-D-glutamate--2, 6-diaminopimelate ligase</fullName>
        <ecNumber evidence="16">6.3.2.13</ecNumber>
    </submittedName>
</protein>
<dbReference type="Pfam" id="PF08245">
    <property type="entry name" value="Mur_ligase_M"/>
    <property type="match status" value="1"/>
</dbReference>
<evidence type="ECO:0000256" key="2">
    <source>
        <dbReference type="ARBA" id="ARBA00005898"/>
    </source>
</evidence>